<proteinExistence type="predicted"/>
<evidence type="ECO:0000313" key="3">
    <source>
        <dbReference type="Proteomes" id="UP000241421"/>
    </source>
</evidence>
<dbReference type="AlphaFoldDB" id="A0A2U2HEA7"/>
<dbReference type="Gene3D" id="1.10.150.690">
    <property type="entry name" value="DUF2063"/>
    <property type="match status" value="1"/>
</dbReference>
<gene>
    <name evidence="2" type="ORF">C7C56_023930</name>
</gene>
<reference evidence="2 3" key="1">
    <citation type="submission" date="2018-04" db="EMBL/GenBank/DDBJ databases">
        <title>Massilia violaceinigra sp. nov., a novel purple-pigmented bacterium isolated from Tianshan glacier, Xinjiang, China.</title>
        <authorList>
            <person name="Wang H."/>
        </authorList>
    </citation>
    <scope>NUCLEOTIDE SEQUENCE [LARGE SCALE GENOMIC DNA]</scope>
    <source>
        <strain evidence="2 3">B448-2</strain>
    </source>
</reference>
<dbReference type="OrthoDB" id="4146344at2"/>
<name>A0A2U2HEA7_9BURK</name>
<sequence length="251" mass="26375">MSSPLTRFQDAFIDALYAEPGTATASALAAQPAFSIYRNTVFKACVDALAANYPSVAVLVGPAWMRGAALEYVRAHPPASASLLAYGHAFPAFLAGLETAAGLPYLADVARLDLAWNHAHGAPDQGVLQAGDLGAMAPAGLGEVRLRPQPGATWMWFPEMPVYTIWSASREQRAPAPDLAWRPEGILLLPRDKVVRWQPLGAGACAFLDGCAAGATLAQCCERALLADSSLDIGLTLAELINAGVFCGITE</sequence>
<organism evidence="2 3">
    <name type="scientific">Massilia glaciei</name>
    <dbReference type="NCBI Taxonomy" id="1524097"/>
    <lineage>
        <taxon>Bacteria</taxon>
        <taxon>Pseudomonadati</taxon>
        <taxon>Pseudomonadota</taxon>
        <taxon>Betaproteobacteria</taxon>
        <taxon>Burkholderiales</taxon>
        <taxon>Oxalobacteraceae</taxon>
        <taxon>Telluria group</taxon>
        <taxon>Massilia</taxon>
    </lineage>
</organism>
<evidence type="ECO:0000259" key="1">
    <source>
        <dbReference type="Pfam" id="PF09836"/>
    </source>
</evidence>
<accession>A0A2U2HEA7</accession>
<dbReference type="Pfam" id="PF09836">
    <property type="entry name" value="DUF2063"/>
    <property type="match status" value="1"/>
</dbReference>
<dbReference type="InterPro" id="IPR044922">
    <property type="entry name" value="DUF2063_N_sf"/>
</dbReference>
<dbReference type="RefSeq" id="WP_106759871.1">
    <property type="nucleotide sequence ID" value="NZ_PXWF02000307.1"/>
</dbReference>
<protein>
    <submittedName>
        <fullName evidence="2">DUF2063 domain-containing protein</fullName>
    </submittedName>
</protein>
<evidence type="ECO:0000313" key="2">
    <source>
        <dbReference type="EMBL" id="PWF41780.1"/>
    </source>
</evidence>
<dbReference type="InterPro" id="IPR018640">
    <property type="entry name" value="DUF2063"/>
</dbReference>
<feature type="domain" description="Putative DNA-binding" evidence="1">
    <location>
        <begin position="8"/>
        <end position="94"/>
    </location>
</feature>
<dbReference type="Proteomes" id="UP000241421">
    <property type="component" value="Unassembled WGS sequence"/>
</dbReference>
<keyword evidence="3" id="KW-1185">Reference proteome</keyword>
<comment type="caution">
    <text evidence="2">The sequence shown here is derived from an EMBL/GenBank/DDBJ whole genome shotgun (WGS) entry which is preliminary data.</text>
</comment>
<dbReference type="EMBL" id="PXWF02000307">
    <property type="protein sequence ID" value="PWF41780.1"/>
    <property type="molecule type" value="Genomic_DNA"/>
</dbReference>